<gene>
    <name evidence="12" type="ORF">ISP18_05955</name>
</gene>
<comment type="similarity">
    <text evidence="9">Belongs to the GSP H family.</text>
</comment>
<evidence type="ECO:0000256" key="4">
    <source>
        <dbReference type="ARBA" id="ARBA00022481"/>
    </source>
</evidence>
<feature type="domain" description="General secretion pathway GspH" evidence="11">
    <location>
        <begin position="33"/>
        <end position="146"/>
    </location>
</feature>
<keyword evidence="6" id="KW-0812">Transmembrane</keyword>
<dbReference type="EMBL" id="JADIKI010000022">
    <property type="protein sequence ID" value="MFK2854126.1"/>
    <property type="molecule type" value="Genomic_DNA"/>
</dbReference>
<evidence type="ECO:0000313" key="13">
    <source>
        <dbReference type="Proteomes" id="UP001620409"/>
    </source>
</evidence>
<comment type="caution">
    <text evidence="12">The sequence shown here is derived from an EMBL/GenBank/DDBJ whole genome shotgun (WGS) entry which is preliminary data.</text>
</comment>
<evidence type="ECO:0000256" key="8">
    <source>
        <dbReference type="ARBA" id="ARBA00023136"/>
    </source>
</evidence>
<evidence type="ECO:0000256" key="9">
    <source>
        <dbReference type="ARBA" id="ARBA00025772"/>
    </source>
</evidence>
<dbReference type="Gene3D" id="3.55.40.10">
    <property type="entry name" value="minor pseudopilin epsh domain"/>
    <property type="match status" value="1"/>
</dbReference>
<accession>A0ABW8IIK2</accession>
<dbReference type="Proteomes" id="UP001620409">
    <property type="component" value="Unassembled WGS sequence"/>
</dbReference>
<keyword evidence="3" id="KW-1003">Cell membrane</keyword>
<dbReference type="SUPFAM" id="SSF54523">
    <property type="entry name" value="Pili subunits"/>
    <property type="match status" value="1"/>
</dbReference>
<reference evidence="12 13" key="1">
    <citation type="submission" date="2020-10" db="EMBL/GenBank/DDBJ databases">
        <title>Phylogeny of dyella-like bacteria.</title>
        <authorList>
            <person name="Fu J."/>
        </authorList>
    </citation>
    <scope>NUCLEOTIDE SEQUENCE [LARGE SCALE GENOMIC DNA]</scope>
    <source>
        <strain evidence="12 13">DHG40</strain>
    </source>
</reference>
<evidence type="ECO:0000256" key="5">
    <source>
        <dbReference type="ARBA" id="ARBA00022519"/>
    </source>
</evidence>
<evidence type="ECO:0000256" key="10">
    <source>
        <dbReference type="ARBA" id="ARBA00030775"/>
    </source>
</evidence>
<evidence type="ECO:0000256" key="2">
    <source>
        <dbReference type="ARBA" id="ARBA00021549"/>
    </source>
</evidence>
<evidence type="ECO:0000256" key="3">
    <source>
        <dbReference type="ARBA" id="ARBA00022475"/>
    </source>
</evidence>
<evidence type="ECO:0000313" key="12">
    <source>
        <dbReference type="EMBL" id="MFK2854126.1"/>
    </source>
</evidence>
<evidence type="ECO:0000256" key="1">
    <source>
        <dbReference type="ARBA" id="ARBA00004377"/>
    </source>
</evidence>
<dbReference type="Pfam" id="PF12019">
    <property type="entry name" value="GspH"/>
    <property type="match status" value="1"/>
</dbReference>
<keyword evidence="4" id="KW-0488">Methylation</keyword>
<proteinExistence type="inferred from homology"/>
<keyword evidence="5" id="KW-0997">Cell inner membrane</keyword>
<keyword evidence="8" id="KW-0472">Membrane</keyword>
<dbReference type="InterPro" id="IPR045584">
    <property type="entry name" value="Pilin-like"/>
</dbReference>
<evidence type="ECO:0000256" key="7">
    <source>
        <dbReference type="ARBA" id="ARBA00022989"/>
    </source>
</evidence>
<name>A0ABW8IIK2_9GAMM</name>
<keyword evidence="7" id="KW-1133">Transmembrane helix</keyword>
<evidence type="ECO:0000259" key="11">
    <source>
        <dbReference type="Pfam" id="PF12019"/>
    </source>
</evidence>
<comment type="subcellular location">
    <subcellularLocation>
        <location evidence="1">Cell inner membrane</location>
        <topology evidence="1">Single-pass membrane protein</topology>
    </subcellularLocation>
</comment>
<dbReference type="InterPro" id="IPR022346">
    <property type="entry name" value="T2SS_GspH"/>
</dbReference>
<dbReference type="RefSeq" id="WP_380008050.1">
    <property type="nucleotide sequence ID" value="NZ_JADIKI010000022.1"/>
</dbReference>
<organism evidence="12 13">
    <name type="scientific">Dyella humi</name>
    <dbReference type="NCBI Taxonomy" id="1770547"/>
    <lineage>
        <taxon>Bacteria</taxon>
        <taxon>Pseudomonadati</taxon>
        <taxon>Pseudomonadota</taxon>
        <taxon>Gammaproteobacteria</taxon>
        <taxon>Lysobacterales</taxon>
        <taxon>Rhodanobacteraceae</taxon>
        <taxon>Dyella</taxon>
    </lineage>
</organism>
<sequence length="165" mass="17958">MTLAVLAVVTAIAVPSFHRMLEGHELRVAQSDYIAALQHARNLAVNEQVRVIFCPSRDARSCSGDDSWSQGWLVGKSDPDNASQLLGSPRYVGQKHRDTLVITSNSKQKYVWFGPDGSSVNTFQTLSFCMKNDPQHVLRVIVSRVGRVKGAQGTNGDASPCASTD</sequence>
<evidence type="ECO:0000256" key="6">
    <source>
        <dbReference type="ARBA" id="ARBA00022692"/>
    </source>
</evidence>
<protein>
    <recommendedName>
        <fullName evidence="2">Type II secretion system protein H</fullName>
    </recommendedName>
    <alternativeName>
        <fullName evidence="10">General secretion pathway protein H</fullName>
    </alternativeName>
</protein>
<keyword evidence="13" id="KW-1185">Reference proteome</keyword>